<evidence type="ECO:0000256" key="5">
    <source>
        <dbReference type="ARBA" id="ARBA00022989"/>
    </source>
</evidence>
<feature type="disulfide bond" evidence="10">
    <location>
        <begin position="295"/>
        <end position="359"/>
    </location>
</feature>
<feature type="domain" description="SRCR" evidence="11">
    <location>
        <begin position="724"/>
        <end position="826"/>
    </location>
</feature>
<feature type="domain" description="SRCR" evidence="11">
    <location>
        <begin position="43"/>
        <end position="144"/>
    </location>
</feature>
<dbReference type="InterPro" id="IPR036772">
    <property type="entry name" value="SRCR-like_dom_sf"/>
</dbReference>
<dbReference type="InterPro" id="IPR001190">
    <property type="entry name" value="SRCR"/>
</dbReference>
<feature type="domain" description="SRCR" evidence="11">
    <location>
        <begin position="384"/>
        <end position="492"/>
    </location>
</feature>
<dbReference type="EnsemblMetazoa" id="XM_020004606.1">
    <property type="protein sequence ID" value="XP_019860165.1"/>
    <property type="gene ID" value="LOC109588437"/>
</dbReference>
<reference evidence="12" key="2">
    <citation type="submission" date="2024-06" db="UniProtKB">
        <authorList>
            <consortium name="EnsemblMetazoa"/>
        </authorList>
    </citation>
    <scope>IDENTIFICATION</scope>
</reference>
<dbReference type="Proteomes" id="UP000007879">
    <property type="component" value="Unassembled WGS sequence"/>
</dbReference>
<dbReference type="KEGG" id="aqu:109588437"/>
<evidence type="ECO:0000256" key="7">
    <source>
        <dbReference type="ARBA" id="ARBA00023157"/>
    </source>
</evidence>
<evidence type="ECO:0000313" key="13">
    <source>
        <dbReference type="Proteomes" id="UP000007879"/>
    </source>
</evidence>
<dbReference type="SUPFAM" id="SSF56487">
    <property type="entry name" value="SRCR-like"/>
    <property type="match status" value="9"/>
</dbReference>
<dbReference type="Pfam" id="PF00530">
    <property type="entry name" value="SRCR"/>
    <property type="match status" value="9"/>
</dbReference>
<reference evidence="13" key="1">
    <citation type="journal article" date="2010" name="Nature">
        <title>The Amphimedon queenslandica genome and the evolution of animal complexity.</title>
        <authorList>
            <person name="Srivastava M."/>
            <person name="Simakov O."/>
            <person name="Chapman J."/>
            <person name="Fahey B."/>
            <person name="Gauthier M.E."/>
            <person name="Mitros T."/>
            <person name="Richards G.S."/>
            <person name="Conaco C."/>
            <person name="Dacre M."/>
            <person name="Hellsten U."/>
            <person name="Larroux C."/>
            <person name="Putnam N.H."/>
            <person name="Stanke M."/>
            <person name="Adamska M."/>
            <person name="Darling A."/>
            <person name="Degnan S.M."/>
            <person name="Oakley T.H."/>
            <person name="Plachetzki D.C."/>
            <person name="Zhai Y."/>
            <person name="Adamski M."/>
            <person name="Calcino A."/>
            <person name="Cummins S.F."/>
            <person name="Goodstein D.M."/>
            <person name="Harris C."/>
            <person name="Jackson D.J."/>
            <person name="Leys S.P."/>
            <person name="Shu S."/>
            <person name="Woodcroft B.J."/>
            <person name="Vervoort M."/>
            <person name="Kosik K.S."/>
            <person name="Manning G."/>
            <person name="Degnan B.M."/>
            <person name="Rokhsar D.S."/>
        </authorList>
    </citation>
    <scope>NUCLEOTIDE SEQUENCE [LARGE SCALE GENOMIC DNA]</scope>
</reference>
<dbReference type="GO" id="GO:0016020">
    <property type="term" value="C:membrane"/>
    <property type="evidence" value="ECO:0007669"/>
    <property type="project" value="UniProtKB-SubCell"/>
</dbReference>
<dbReference type="PANTHER" id="PTHR48071">
    <property type="entry name" value="SRCR DOMAIN-CONTAINING PROTEIN"/>
    <property type="match status" value="1"/>
</dbReference>
<dbReference type="FunFam" id="3.10.250.10:FF:000007">
    <property type="entry name" value="Soluble scavenger receptor cysteine-rich domain-containing protein SSC5D"/>
    <property type="match status" value="1"/>
</dbReference>
<proteinExistence type="predicted"/>
<protein>
    <recommendedName>
        <fullName evidence="11">SRCR domain-containing protein</fullName>
    </recommendedName>
</protein>
<evidence type="ECO:0000256" key="2">
    <source>
        <dbReference type="ARBA" id="ARBA00022692"/>
    </source>
</evidence>
<feature type="domain" description="SRCR" evidence="11">
    <location>
        <begin position="270"/>
        <end position="370"/>
    </location>
</feature>
<keyword evidence="2" id="KW-0812">Transmembrane</keyword>
<keyword evidence="8" id="KW-0675">Receptor</keyword>
<dbReference type="Gene3D" id="3.10.250.10">
    <property type="entry name" value="SRCR-like domain"/>
    <property type="match status" value="9"/>
</dbReference>
<keyword evidence="9" id="KW-0325">Glycoprotein</keyword>
<sequence>MGDETNLLNCNPNYYQTNVVSYCQTHYYDAGVTCEPPCENGTIRLSDGSNTYGRVEVCISESWRTVCGSHWNYKSSSVVCRQLGFSPYGATPLKNYYSNYLWSHGIIHVNCSSFEDSLLNCSYVEVINSTFNCSDNYDAGVICQTKAFQAVDCVTGDIRLIGGTVANEGRLEVCLNRVWGTVCGLSWGSANSKVVCRQLGHQELGPSNYGYRLYGQGSGPVVYGFVSCNGTEQSLSDCSRNVSSVAVGLCTSHFYDIGLTCEPRCANGIIRLQEGTLTSNGRVEVCFNGTWGTICSDFWNNNDASIVCKQLGYSPYGAIASSGLYSDFIWPHHIIDLNCTGTESSIWNCPHNGLSHYSCSNSHDALVACQSINTPRADCIDGEVRLVNGATEYEGRVEICLNRAWGTVCSNRYGSWWRYSYSWSTLNTNTVCTHVGHMKIGSTYSQFGQGSGPILLSSVHCSGQNSHLLDCSYSVFIPSYCSHSADVGIICEALCENGTVRMYSSSGSYFRRYGRVQVCVNNVWGTICDDYWDDNDAAVVCRMLGYSSNGYSALKNTLTEGTWYVHINDLNCTGNELSLWDCPMNQITGYSCDHRDDSAIICQLPDLIYSNCTNNDVRLMNGKTEYEGRLEVCINGVWGSICDKSWSSYSAYTVCQQLGFQGGKALSNSYFGVSSNRILIYRLISNSIYSNISYCNQIKTPLTICSNFHEAGVRCEEFCPHGKVELYGGPSSQHGIVRVCADGKWVKLCAFGSTVLNNDLATVICTSLGFSSYGAKVVTNIWGDNYHYPYLFHNMHCIGNETSLFDCHYDVTGTCSFSWTVSAFCQRANINPANCTDGDVRLYGGPVPNHGTLHVCANGAWGTVCKNGHWTDVETDVVCFQLGYYNRLNTYAGKKTTDNYPIIFAEFNCYRSAIDLLSCGSGLSRNLQYCTNNAVEIKCEKKCRSGSIQLVGRYYYGRVELCVEGRWGAVCGDDFWDNVDASVVCRELGFSPYGASAFTGYWNYRRERYISLIGLNCSGTENHIEDCPVNSYSSHCPVGADAKVL</sequence>
<feature type="disulfide bond" evidence="10">
    <location>
        <begin position="572"/>
        <end position="582"/>
    </location>
</feature>
<evidence type="ECO:0000256" key="10">
    <source>
        <dbReference type="PROSITE-ProRule" id="PRU00196"/>
    </source>
</evidence>
<feature type="disulfide bond" evidence="10">
    <location>
        <begin position="308"/>
        <end position="369"/>
    </location>
</feature>
<keyword evidence="5" id="KW-1133">Transmembrane helix</keyword>
<comment type="caution">
    <text evidence="10">Lacks conserved residue(s) required for the propagation of feature annotation.</text>
</comment>
<feature type="disulfide bond" evidence="10">
    <location>
        <begin position="461"/>
        <end position="471"/>
    </location>
</feature>
<feature type="disulfide bond" evidence="10">
    <location>
        <begin position="228"/>
        <end position="238"/>
    </location>
</feature>
<evidence type="ECO:0000313" key="12">
    <source>
        <dbReference type="EnsemblMetazoa" id="XP_019860165.1"/>
    </source>
</evidence>
<feature type="disulfide bond" evidence="10">
    <location>
        <begin position="1017"/>
        <end position="1027"/>
    </location>
</feature>
<evidence type="ECO:0000259" key="11">
    <source>
        <dbReference type="PROSITE" id="PS50287"/>
    </source>
</evidence>
<dbReference type="PANTHER" id="PTHR48071:SF18">
    <property type="entry name" value="DELETED IN MALIGNANT BRAIN TUMORS 1 PROTEIN-RELATED"/>
    <property type="match status" value="1"/>
</dbReference>
<dbReference type="AlphaFoldDB" id="A0AAN0JSZ6"/>
<accession>A0AAN0JSZ6</accession>
<evidence type="ECO:0000256" key="3">
    <source>
        <dbReference type="ARBA" id="ARBA00022729"/>
    </source>
</evidence>
<comment type="subcellular location">
    <subcellularLocation>
        <location evidence="1">Membrane</location>
        <topology evidence="1">Single-pass membrane protein</topology>
    </subcellularLocation>
</comment>
<feature type="disulfide bond" evidence="10">
    <location>
        <begin position="797"/>
        <end position="807"/>
    </location>
</feature>
<dbReference type="PROSITE" id="PS00420">
    <property type="entry name" value="SRCR_1"/>
    <property type="match status" value="3"/>
</dbReference>
<keyword evidence="13" id="KW-1185">Reference proteome</keyword>
<dbReference type="RefSeq" id="XP_019860165.1">
    <property type="nucleotide sequence ID" value="XM_020004606.1"/>
</dbReference>
<feature type="disulfide bond" evidence="10">
    <location>
        <begin position="541"/>
        <end position="602"/>
    </location>
</feature>
<evidence type="ECO:0000256" key="6">
    <source>
        <dbReference type="ARBA" id="ARBA00023136"/>
    </source>
</evidence>
<feature type="disulfide bond" evidence="10">
    <location>
        <begin position="111"/>
        <end position="121"/>
    </location>
</feature>
<dbReference type="GeneID" id="109588437"/>
<feature type="disulfide bond" evidence="10">
    <location>
        <begin position="528"/>
        <end position="592"/>
    </location>
</feature>
<organism evidence="12 13">
    <name type="scientific">Amphimedon queenslandica</name>
    <name type="common">Sponge</name>
    <dbReference type="NCBI Taxonomy" id="400682"/>
    <lineage>
        <taxon>Eukaryota</taxon>
        <taxon>Metazoa</taxon>
        <taxon>Porifera</taxon>
        <taxon>Demospongiae</taxon>
        <taxon>Heteroscleromorpha</taxon>
        <taxon>Haplosclerida</taxon>
        <taxon>Niphatidae</taxon>
        <taxon>Amphimedon</taxon>
    </lineage>
</organism>
<feature type="domain" description="SRCR" evidence="11">
    <location>
        <begin position="617"/>
        <end position="716"/>
    </location>
</feature>
<evidence type="ECO:0000256" key="9">
    <source>
        <dbReference type="ARBA" id="ARBA00023180"/>
    </source>
</evidence>
<feature type="disulfide bond" evidence="10">
    <location>
        <begin position="339"/>
        <end position="349"/>
    </location>
</feature>
<dbReference type="PROSITE" id="PS50287">
    <property type="entry name" value="SRCR_2"/>
    <property type="match status" value="10"/>
</dbReference>
<feature type="domain" description="SRCR" evidence="11">
    <location>
        <begin position="500"/>
        <end position="603"/>
    </location>
</feature>
<feature type="domain" description="SRCR" evidence="11">
    <location>
        <begin position="158"/>
        <end position="262"/>
    </location>
</feature>
<feature type="domain" description="SRCR" evidence="11">
    <location>
        <begin position="1"/>
        <end position="35"/>
    </location>
</feature>
<dbReference type="FunFam" id="3.10.250.10:FF:000001">
    <property type="entry name" value="Lysyl oxidase 4 isoform X1"/>
    <property type="match status" value="1"/>
</dbReference>
<keyword evidence="4" id="KW-0677">Repeat</keyword>
<feature type="domain" description="SRCR" evidence="11">
    <location>
        <begin position="840"/>
        <end position="940"/>
    </location>
</feature>
<dbReference type="FunFam" id="3.10.250.10:FF:000016">
    <property type="entry name" value="Scavenger receptor cysteine-rich protein type 12"/>
    <property type="match status" value="4"/>
</dbReference>
<keyword evidence="7 10" id="KW-1015">Disulfide bond</keyword>
<dbReference type="SMART" id="SM00202">
    <property type="entry name" value="SR"/>
    <property type="match status" value="9"/>
</dbReference>
<feature type="domain" description="SRCR" evidence="11">
    <location>
        <begin position="948"/>
        <end position="1045"/>
    </location>
</feature>
<feature type="disulfide bond" evidence="10">
    <location>
        <begin position="909"/>
        <end position="919"/>
    </location>
</feature>
<keyword evidence="3" id="KW-0732">Signal</keyword>
<keyword evidence="6" id="KW-0472">Membrane</keyword>
<evidence type="ECO:0000256" key="1">
    <source>
        <dbReference type="ARBA" id="ARBA00004167"/>
    </source>
</evidence>
<evidence type="ECO:0000256" key="8">
    <source>
        <dbReference type="ARBA" id="ARBA00023170"/>
    </source>
</evidence>
<name>A0AAN0JSZ6_AMPQE</name>
<evidence type="ECO:0000256" key="4">
    <source>
        <dbReference type="ARBA" id="ARBA00022737"/>
    </source>
</evidence>
<dbReference type="PRINTS" id="PR00258">
    <property type="entry name" value="SPERACTRCPTR"/>
</dbReference>